<gene>
    <name evidence="2" type="ORF">GOODEAATRI_017025</name>
</gene>
<feature type="non-terminal residue" evidence="2">
    <location>
        <position position="1"/>
    </location>
</feature>
<sequence>MVWKLGPSSTSGVMGPPSMSFYRSKRLSEPALTRQQCGKNMQLNLAGSAAASFRYVITARKRDHIRSGRQDGAEQNLPTKSSDRGRAGWRAESPFTLASSWILLGSSRSSALTAGNGVVADIRRPQVAERQLSSASRLPSWDAVMGLLLPLSLRVESSDSCPTSKREMALSSE</sequence>
<evidence type="ECO:0000313" key="3">
    <source>
        <dbReference type="Proteomes" id="UP001476798"/>
    </source>
</evidence>
<dbReference type="EMBL" id="JAHRIO010001352">
    <property type="protein sequence ID" value="MEQ2158907.1"/>
    <property type="molecule type" value="Genomic_DNA"/>
</dbReference>
<evidence type="ECO:0000313" key="2">
    <source>
        <dbReference type="EMBL" id="MEQ2158907.1"/>
    </source>
</evidence>
<keyword evidence="3" id="KW-1185">Reference proteome</keyword>
<name>A0ABV0MLG8_9TELE</name>
<organism evidence="2 3">
    <name type="scientific">Goodea atripinnis</name>
    <dbReference type="NCBI Taxonomy" id="208336"/>
    <lineage>
        <taxon>Eukaryota</taxon>
        <taxon>Metazoa</taxon>
        <taxon>Chordata</taxon>
        <taxon>Craniata</taxon>
        <taxon>Vertebrata</taxon>
        <taxon>Euteleostomi</taxon>
        <taxon>Actinopterygii</taxon>
        <taxon>Neopterygii</taxon>
        <taxon>Teleostei</taxon>
        <taxon>Neoteleostei</taxon>
        <taxon>Acanthomorphata</taxon>
        <taxon>Ovalentaria</taxon>
        <taxon>Atherinomorphae</taxon>
        <taxon>Cyprinodontiformes</taxon>
        <taxon>Goodeidae</taxon>
        <taxon>Goodea</taxon>
    </lineage>
</organism>
<dbReference type="Proteomes" id="UP001476798">
    <property type="component" value="Unassembled WGS sequence"/>
</dbReference>
<evidence type="ECO:0000256" key="1">
    <source>
        <dbReference type="SAM" id="MobiDB-lite"/>
    </source>
</evidence>
<reference evidence="2 3" key="1">
    <citation type="submission" date="2021-06" db="EMBL/GenBank/DDBJ databases">
        <authorList>
            <person name="Palmer J.M."/>
        </authorList>
    </citation>
    <scope>NUCLEOTIDE SEQUENCE [LARGE SCALE GENOMIC DNA]</scope>
    <source>
        <strain evidence="2 3">GA_2019</strain>
        <tissue evidence="2">Muscle</tissue>
    </source>
</reference>
<accession>A0ABV0MLG8</accession>
<proteinExistence type="predicted"/>
<protein>
    <submittedName>
        <fullName evidence="2">Uncharacterized protein</fullName>
    </submittedName>
</protein>
<feature type="region of interest" description="Disordered" evidence="1">
    <location>
        <begin position="64"/>
        <end position="88"/>
    </location>
</feature>
<comment type="caution">
    <text evidence="2">The sequence shown here is derived from an EMBL/GenBank/DDBJ whole genome shotgun (WGS) entry which is preliminary data.</text>
</comment>